<dbReference type="SUPFAM" id="SSF56935">
    <property type="entry name" value="Porins"/>
    <property type="match status" value="1"/>
</dbReference>
<keyword evidence="4 11" id="KW-1134">Transmembrane beta strand</keyword>
<proteinExistence type="inferred from homology"/>
<evidence type="ECO:0000259" key="14">
    <source>
        <dbReference type="Pfam" id="PF00593"/>
    </source>
</evidence>
<feature type="signal peptide" evidence="13">
    <location>
        <begin position="1"/>
        <end position="33"/>
    </location>
</feature>
<evidence type="ECO:0000256" key="11">
    <source>
        <dbReference type="PROSITE-ProRule" id="PRU01360"/>
    </source>
</evidence>
<feature type="domain" description="TonB-dependent receptor plug" evidence="15">
    <location>
        <begin position="64"/>
        <end position="175"/>
    </location>
</feature>
<keyword evidence="17" id="KW-1185">Reference proteome</keyword>
<evidence type="ECO:0000256" key="3">
    <source>
        <dbReference type="ARBA" id="ARBA00022448"/>
    </source>
</evidence>
<feature type="domain" description="TonB-dependent receptor-like beta-barrel" evidence="14">
    <location>
        <begin position="242"/>
        <end position="599"/>
    </location>
</feature>
<evidence type="ECO:0000256" key="9">
    <source>
        <dbReference type="ARBA" id="ARBA00023170"/>
    </source>
</evidence>
<evidence type="ECO:0000256" key="5">
    <source>
        <dbReference type="ARBA" id="ARBA00022692"/>
    </source>
</evidence>
<comment type="caution">
    <text evidence="16">The sequence shown here is derived from an EMBL/GenBank/DDBJ whole genome shotgun (WGS) entry which is preliminary data.</text>
</comment>
<dbReference type="GO" id="GO:0009279">
    <property type="term" value="C:cell outer membrane"/>
    <property type="evidence" value="ECO:0007669"/>
    <property type="project" value="UniProtKB-SubCell"/>
</dbReference>
<keyword evidence="8 11" id="KW-0472">Membrane</keyword>
<dbReference type="InterPro" id="IPR037066">
    <property type="entry name" value="Plug_dom_sf"/>
</dbReference>
<evidence type="ECO:0000256" key="2">
    <source>
        <dbReference type="ARBA" id="ARBA00009810"/>
    </source>
</evidence>
<evidence type="ECO:0000256" key="1">
    <source>
        <dbReference type="ARBA" id="ARBA00004571"/>
    </source>
</evidence>
<evidence type="ECO:0000256" key="12">
    <source>
        <dbReference type="RuleBase" id="RU003357"/>
    </source>
</evidence>
<evidence type="ECO:0000259" key="15">
    <source>
        <dbReference type="Pfam" id="PF07715"/>
    </source>
</evidence>
<keyword evidence="10 11" id="KW-0998">Cell outer membrane</keyword>
<dbReference type="InterPro" id="IPR036942">
    <property type="entry name" value="Beta-barrel_TonB_sf"/>
</dbReference>
<evidence type="ECO:0000256" key="7">
    <source>
        <dbReference type="ARBA" id="ARBA00023077"/>
    </source>
</evidence>
<keyword evidence="3 11" id="KW-0813">Transport</keyword>
<protein>
    <submittedName>
        <fullName evidence="16">TonB-dependent receptor</fullName>
    </submittedName>
</protein>
<organism evidence="16 17">
    <name type="scientific">Denitromonas iodatirespirans</name>
    <dbReference type="NCBI Taxonomy" id="2795389"/>
    <lineage>
        <taxon>Bacteria</taxon>
        <taxon>Pseudomonadati</taxon>
        <taxon>Pseudomonadota</taxon>
        <taxon>Betaproteobacteria</taxon>
        <taxon>Rhodocyclales</taxon>
        <taxon>Zoogloeaceae</taxon>
        <taxon>Denitromonas</taxon>
    </lineage>
</organism>
<evidence type="ECO:0000313" key="16">
    <source>
        <dbReference type="EMBL" id="MBT0963299.1"/>
    </source>
</evidence>
<dbReference type="EMBL" id="JAEKFT010000027">
    <property type="protein sequence ID" value="MBT0963299.1"/>
    <property type="molecule type" value="Genomic_DNA"/>
</dbReference>
<evidence type="ECO:0000256" key="8">
    <source>
        <dbReference type="ARBA" id="ARBA00023136"/>
    </source>
</evidence>
<accession>A0A944DB66</accession>
<keyword evidence="5 11" id="KW-0812">Transmembrane</keyword>
<keyword evidence="9 16" id="KW-0675">Receptor</keyword>
<evidence type="ECO:0000256" key="6">
    <source>
        <dbReference type="ARBA" id="ARBA00022729"/>
    </source>
</evidence>
<dbReference type="Proteomes" id="UP000694660">
    <property type="component" value="Unassembled WGS sequence"/>
</dbReference>
<gene>
    <name evidence="16" type="ORF">I8J34_19115</name>
</gene>
<reference evidence="17" key="1">
    <citation type="journal article" date="2022" name="ISME J.">
        <title>Genetic and phylogenetic analysis of dissimilatory iodate-reducing bacteria identifies potential niches across the world's oceans.</title>
        <authorList>
            <person name="Reyes-Umana V."/>
            <person name="Henning Z."/>
            <person name="Lee K."/>
            <person name="Barnum T.P."/>
            <person name="Coates J.D."/>
        </authorList>
    </citation>
    <scope>NUCLEOTIDE SEQUENCE [LARGE SCALE GENOMIC DNA]</scope>
    <source>
        <strain evidence="17">IR12</strain>
    </source>
</reference>
<dbReference type="Gene3D" id="2.40.170.20">
    <property type="entry name" value="TonB-dependent receptor, beta-barrel domain"/>
    <property type="match status" value="1"/>
</dbReference>
<dbReference type="Pfam" id="PF00593">
    <property type="entry name" value="TonB_dep_Rec_b-barrel"/>
    <property type="match status" value="1"/>
</dbReference>
<dbReference type="InterPro" id="IPR039426">
    <property type="entry name" value="TonB-dep_rcpt-like"/>
</dbReference>
<evidence type="ECO:0000256" key="13">
    <source>
        <dbReference type="SAM" id="SignalP"/>
    </source>
</evidence>
<dbReference type="AlphaFoldDB" id="A0A944DB66"/>
<evidence type="ECO:0000256" key="4">
    <source>
        <dbReference type="ARBA" id="ARBA00022452"/>
    </source>
</evidence>
<dbReference type="GO" id="GO:0044718">
    <property type="term" value="P:siderophore transmembrane transport"/>
    <property type="evidence" value="ECO:0007669"/>
    <property type="project" value="TreeGrafter"/>
</dbReference>
<keyword evidence="7 12" id="KW-0798">TonB box</keyword>
<evidence type="ECO:0000313" key="17">
    <source>
        <dbReference type="Proteomes" id="UP000694660"/>
    </source>
</evidence>
<sequence length="635" mass="70621">MLERVSAGMARAQAWSRKLLVCALTLAMCSATAASAQALALSDRPLEELLNTEIITADRLARQISDAPSAVSIVTAEDIRTYGYRTLSDILDSMRGVAMSHNRYYGFLSGRGYGNAGSFSGRITLLIDGYRAPDNYYGQTYFGADGLLDVELIERVEYIPGSGSSSYGDSAFLGVINVITKKGRAVGGVTLGADAGSHGWRRKRVAFGQQFDSGLDLLVSASGLSSDGRTMSTDDVSPGFEGKGYENDHNRRYFLKAGYAGWTFETASAKRWVPHENGRDVDDSTFARLRYDGELGPALKTSVDFYYGRYRWTFRDGRHRLSTGGDWRGVDAKLVGTWFDKHTIVTGVEYRDDFRQGFSEDDPDFDYSASDWTYRRTTSLYGYDDITLSDALRFSFGARLDARQGRRSRLNPRAALIWTPGTGTTLKLSAGQAHRQQTAASESWAPDPLVERVSTTELVLEQMFGPRTRLTASVYRYRIDNYIYNLQLGWVAGNFGAIDSRGFETELEHVWDNGIRLRASYAHQDAKREDGRVPSNLARHIGKLNLSAPLPGQLRIGAAVRYLGRRLNDADTYEPAHTVADLTLSGHWDNLFASVSVRNVGNADYREISEAQVTPEGAYPADGRNVWFQMEYRFK</sequence>
<dbReference type="PROSITE" id="PS52016">
    <property type="entry name" value="TONB_DEPENDENT_REC_3"/>
    <property type="match status" value="1"/>
</dbReference>
<dbReference type="PANTHER" id="PTHR30069:SF29">
    <property type="entry name" value="HEMOGLOBIN AND HEMOGLOBIN-HAPTOGLOBIN-BINDING PROTEIN 1-RELATED"/>
    <property type="match status" value="1"/>
</dbReference>
<comment type="subcellular location">
    <subcellularLocation>
        <location evidence="1 11">Cell outer membrane</location>
        <topology evidence="1 11">Multi-pass membrane protein</topology>
    </subcellularLocation>
</comment>
<dbReference type="InterPro" id="IPR012910">
    <property type="entry name" value="Plug_dom"/>
</dbReference>
<evidence type="ECO:0000256" key="10">
    <source>
        <dbReference type="ARBA" id="ARBA00023237"/>
    </source>
</evidence>
<dbReference type="InterPro" id="IPR000531">
    <property type="entry name" value="Beta-barrel_TonB"/>
</dbReference>
<dbReference type="GO" id="GO:0015344">
    <property type="term" value="F:siderophore uptake transmembrane transporter activity"/>
    <property type="evidence" value="ECO:0007669"/>
    <property type="project" value="TreeGrafter"/>
</dbReference>
<keyword evidence="6 13" id="KW-0732">Signal</keyword>
<dbReference type="Gene3D" id="2.170.130.10">
    <property type="entry name" value="TonB-dependent receptor, plug domain"/>
    <property type="match status" value="1"/>
</dbReference>
<dbReference type="RefSeq" id="WP_214363236.1">
    <property type="nucleotide sequence ID" value="NZ_JAEKFT010000027.1"/>
</dbReference>
<dbReference type="Pfam" id="PF07715">
    <property type="entry name" value="Plug"/>
    <property type="match status" value="1"/>
</dbReference>
<comment type="similarity">
    <text evidence="2 11 12">Belongs to the TonB-dependent receptor family.</text>
</comment>
<name>A0A944DB66_DENI1</name>
<dbReference type="PANTHER" id="PTHR30069">
    <property type="entry name" value="TONB-DEPENDENT OUTER MEMBRANE RECEPTOR"/>
    <property type="match status" value="1"/>
</dbReference>
<feature type="chain" id="PRO_5036930963" evidence="13">
    <location>
        <begin position="34"/>
        <end position="635"/>
    </location>
</feature>